<dbReference type="PANTHER" id="PTHR11143">
    <property type="entry name" value="60S RIBOSOMAL PROTEIN L26 FAMILY MEMBER"/>
    <property type="match status" value="1"/>
</dbReference>
<sequence length="121" mass="14090">MELKTRQPKKQRKFLYNAPLHLRGKIMAATLSPELRDKYGVRSLPIREGDKVRVMRGDFKGKEGKVMEVDLKNYRIHVEGVTQKKVDGTEVFYPLHPSNVMITELNLDDEKREKIINRRAG</sequence>
<name>A0A218NZV2_THECE</name>
<dbReference type="GO" id="GO:0015934">
    <property type="term" value="C:large ribosomal subunit"/>
    <property type="evidence" value="ECO:0007669"/>
    <property type="project" value="UniProtKB-UniRule"/>
</dbReference>
<dbReference type="GO" id="GO:0006412">
    <property type="term" value="P:translation"/>
    <property type="evidence" value="ECO:0007669"/>
    <property type="project" value="UniProtKB-UniRule"/>
</dbReference>
<evidence type="ECO:0000256" key="2">
    <source>
        <dbReference type="ARBA" id="ARBA00022980"/>
    </source>
</evidence>
<dbReference type="Pfam" id="PF16906">
    <property type="entry name" value="Ribosomal_L26"/>
    <property type="match status" value="1"/>
</dbReference>
<evidence type="ECO:0000256" key="3">
    <source>
        <dbReference type="ARBA" id="ARBA00023274"/>
    </source>
</evidence>
<dbReference type="FunFam" id="2.30.30.30:FF:000009">
    <property type="entry name" value="60S ribosomal protein L26"/>
    <property type="match status" value="1"/>
</dbReference>
<dbReference type="InterPro" id="IPR008991">
    <property type="entry name" value="Translation_prot_SH3-like_sf"/>
</dbReference>
<dbReference type="GeneID" id="33323252"/>
<keyword evidence="3 4" id="KW-0687">Ribonucleoprotein</keyword>
<dbReference type="Gene3D" id="2.30.30.30">
    <property type="match status" value="1"/>
</dbReference>
<evidence type="ECO:0000313" key="7">
    <source>
        <dbReference type="Proteomes" id="UP000197156"/>
    </source>
</evidence>
<reference evidence="6 7" key="1">
    <citation type="submission" date="2016-03" db="EMBL/GenBank/DDBJ databases">
        <title>Complete genome sequence of Thermococcus celer.</title>
        <authorList>
            <person name="Oger P.M."/>
        </authorList>
    </citation>
    <scope>NUCLEOTIDE SEQUENCE [LARGE SCALE GENOMIC DNA]</scope>
    <source>
        <strain evidence="6 7">Vu 13</strain>
    </source>
</reference>
<evidence type="ECO:0000256" key="4">
    <source>
        <dbReference type="HAMAP-Rule" id="MF_01326"/>
    </source>
</evidence>
<proteinExistence type="inferred from homology"/>
<dbReference type="GO" id="GO:0019843">
    <property type="term" value="F:rRNA binding"/>
    <property type="evidence" value="ECO:0007669"/>
    <property type="project" value="UniProtKB-UniRule"/>
</dbReference>
<dbReference type="InterPro" id="IPR005824">
    <property type="entry name" value="KOW"/>
</dbReference>
<dbReference type="SMART" id="SM00739">
    <property type="entry name" value="KOW"/>
    <property type="match status" value="1"/>
</dbReference>
<dbReference type="AlphaFoldDB" id="A0A218NZV2"/>
<keyword evidence="4" id="KW-0699">rRNA-binding</keyword>
<evidence type="ECO:0000256" key="1">
    <source>
        <dbReference type="ARBA" id="ARBA00010618"/>
    </source>
</evidence>
<evidence type="ECO:0000313" key="6">
    <source>
        <dbReference type="EMBL" id="ASI98214.1"/>
    </source>
</evidence>
<comment type="function">
    <text evidence="4">Located at the polypeptide exit tunnel on the outside of the subunit.</text>
</comment>
<dbReference type="InterPro" id="IPR041988">
    <property type="entry name" value="Ribosomal_uL24_KOW"/>
</dbReference>
<gene>
    <name evidence="6" type="primary">rpl24p</name>
    <name evidence="4" type="synonym">rpl24</name>
    <name evidence="6" type="ORF">A3L02_00840</name>
</gene>
<comment type="function">
    <text evidence="4">One of two assembly initiator proteins, it binds directly to the 5'-end of the 23S rRNA, where it nucleates assembly of the 50S subunit.</text>
</comment>
<dbReference type="CDD" id="cd06089">
    <property type="entry name" value="KOW_RPL26"/>
    <property type="match status" value="1"/>
</dbReference>
<evidence type="ECO:0000259" key="5">
    <source>
        <dbReference type="SMART" id="SM00739"/>
    </source>
</evidence>
<protein>
    <recommendedName>
        <fullName evidence="4">Large ribosomal subunit protein uL24</fullName>
    </recommendedName>
</protein>
<dbReference type="Pfam" id="PF00467">
    <property type="entry name" value="KOW"/>
    <property type="match status" value="1"/>
</dbReference>
<organism evidence="6 7">
    <name type="scientific">Thermococcus celer Vu 13 = JCM 8558</name>
    <dbReference type="NCBI Taxonomy" id="1293037"/>
    <lineage>
        <taxon>Archaea</taxon>
        <taxon>Methanobacteriati</taxon>
        <taxon>Methanobacteriota</taxon>
        <taxon>Thermococci</taxon>
        <taxon>Thermococcales</taxon>
        <taxon>Thermococcaceae</taxon>
        <taxon>Thermococcus</taxon>
    </lineage>
</organism>
<dbReference type="OrthoDB" id="10899at2157"/>
<dbReference type="InterPro" id="IPR005825">
    <property type="entry name" value="Ribosomal_uL24_CS"/>
</dbReference>
<comment type="subunit">
    <text evidence="4">Part of the 50S ribosomal subunit.</text>
</comment>
<dbReference type="RefSeq" id="WP_088862185.1">
    <property type="nucleotide sequence ID" value="NZ_CP014854.1"/>
</dbReference>
<dbReference type="EMBL" id="CP014854">
    <property type="protein sequence ID" value="ASI98214.1"/>
    <property type="molecule type" value="Genomic_DNA"/>
</dbReference>
<keyword evidence="7" id="KW-1185">Reference proteome</keyword>
<keyword evidence="4" id="KW-0694">RNA-binding</keyword>
<dbReference type="PROSITE" id="PS01108">
    <property type="entry name" value="RIBOSOMAL_L24"/>
    <property type="match status" value="1"/>
</dbReference>
<dbReference type="SUPFAM" id="SSF50104">
    <property type="entry name" value="Translation proteins SH3-like domain"/>
    <property type="match status" value="1"/>
</dbReference>
<dbReference type="InterPro" id="IPR005756">
    <property type="entry name" value="Ribosomal_uL24_euk/arc"/>
</dbReference>
<dbReference type="HAMAP" id="MF_01326_A">
    <property type="entry name" value="Ribosomal_uL24_A"/>
    <property type="match status" value="1"/>
</dbReference>
<comment type="similarity">
    <text evidence="1 4">Belongs to the universal ribosomal protein uL24 family.</text>
</comment>
<dbReference type="NCBIfam" id="TIGR01080">
    <property type="entry name" value="rplX_A_E"/>
    <property type="match status" value="1"/>
</dbReference>
<dbReference type="GO" id="GO:0003735">
    <property type="term" value="F:structural constituent of ribosome"/>
    <property type="evidence" value="ECO:0007669"/>
    <property type="project" value="UniProtKB-UniRule"/>
</dbReference>
<dbReference type="KEGG" id="tce:A3L02_00840"/>
<feature type="domain" description="KOW" evidence="5">
    <location>
        <begin position="45"/>
        <end position="72"/>
    </location>
</feature>
<dbReference type="Proteomes" id="UP000197156">
    <property type="component" value="Chromosome"/>
</dbReference>
<accession>A0A218NZV2</accession>
<dbReference type="InterPro" id="IPR014722">
    <property type="entry name" value="Rib_uL2_dom2"/>
</dbReference>
<keyword evidence="2 4" id="KW-0689">Ribosomal protein</keyword>